<feature type="transmembrane region" description="Helical" evidence="1">
    <location>
        <begin position="104"/>
        <end position="133"/>
    </location>
</feature>
<proteinExistence type="predicted"/>
<comment type="caution">
    <text evidence="2">The sequence shown here is derived from an EMBL/GenBank/DDBJ whole genome shotgun (WGS) entry which is preliminary data.</text>
</comment>
<sequence length="142" mass="15842">MSQPNVLMPPAVTPKYVVKRVNRSIICSGLCWISAIFVFTYTMLVASGSYAGTYTGAWFQDWLLKEYSTAQLVFLIAFPIVFALGTCSNVTLRKHLQEYAHTEVTILLLKIVFAINLIVLTVWAACTLFYLYLALQPAVPAP</sequence>
<reference evidence="2 3" key="1">
    <citation type="submission" date="2019-08" db="EMBL/GenBank/DDBJ databases">
        <authorList>
            <person name="Lei W."/>
        </authorList>
    </citation>
    <scope>NUCLEOTIDE SEQUENCE [LARGE SCALE GENOMIC DNA]</scope>
    <source>
        <strain evidence="2 3">CCUG 58627</strain>
    </source>
</reference>
<feature type="transmembrane region" description="Helical" evidence="1">
    <location>
        <begin position="25"/>
        <end position="52"/>
    </location>
</feature>
<keyword evidence="1" id="KW-0472">Membrane</keyword>
<keyword evidence="1" id="KW-1133">Transmembrane helix</keyword>
<protein>
    <submittedName>
        <fullName evidence="2">Uncharacterized protein</fullName>
    </submittedName>
</protein>
<feature type="transmembrane region" description="Helical" evidence="1">
    <location>
        <begin position="72"/>
        <end position="92"/>
    </location>
</feature>
<keyword evidence="3" id="KW-1185">Reference proteome</keyword>
<dbReference type="AlphaFoldDB" id="A0A5C5US23"/>
<keyword evidence="1" id="KW-0812">Transmembrane</keyword>
<evidence type="ECO:0000313" key="2">
    <source>
        <dbReference type="EMBL" id="TWT28559.1"/>
    </source>
</evidence>
<evidence type="ECO:0000256" key="1">
    <source>
        <dbReference type="SAM" id="Phobius"/>
    </source>
</evidence>
<evidence type="ECO:0000313" key="3">
    <source>
        <dbReference type="Proteomes" id="UP000320791"/>
    </source>
</evidence>
<name>A0A5C5US23_9CORY</name>
<accession>A0A5C5US23</accession>
<organism evidence="2 3">
    <name type="scientific">Corynebacterium canis</name>
    <dbReference type="NCBI Taxonomy" id="679663"/>
    <lineage>
        <taxon>Bacteria</taxon>
        <taxon>Bacillati</taxon>
        <taxon>Actinomycetota</taxon>
        <taxon>Actinomycetes</taxon>
        <taxon>Mycobacteriales</taxon>
        <taxon>Corynebacteriaceae</taxon>
        <taxon>Corynebacterium</taxon>
    </lineage>
</organism>
<dbReference type="EMBL" id="VOHM01000004">
    <property type="protein sequence ID" value="TWT28559.1"/>
    <property type="molecule type" value="Genomic_DNA"/>
</dbReference>
<gene>
    <name evidence="2" type="ORF">FRX94_03035</name>
</gene>
<dbReference type="Proteomes" id="UP000320791">
    <property type="component" value="Unassembled WGS sequence"/>
</dbReference>
<dbReference type="RefSeq" id="WP_146323645.1">
    <property type="nucleotide sequence ID" value="NZ_BAABLR010000014.1"/>
</dbReference>